<evidence type="ECO:0000313" key="2">
    <source>
        <dbReference type="Proteomes" id="UP001497382"/>
    </source>
</evidence>
<dbReference type="EMBL" id="CAXIEN010000080">
    <property type="protein sequence ID" value="CAL1274790.1"/>
    <property type="molecule type" value="Genomic_DNA"/>
</dbReference>
<evidence type="ECO:0000313" key="1">
    <source>
        <dbReference type="EMBL" id="CAL1274790.1"/>
    </source>
</evidence>
<protein>
    <submittedName>
        <fullName evidence="1">Uncharacterized protein</fullName>
    </submittedName>
</protein>
<organism evidence="1 2">
    <name type="scientific">Larinioides sclopetarius</name>
    <dbReference type="NCBI Taxonomy" id="280406"/>
    <lineage>
        <taxon>Eukaryota</taxon>
        <taxon>Metazoa</taxon>
        <taxon>Ecdysozoa</taxon>
        <taxon>Arthropoda</taxon>
        <taxon>Chelicerata</taxon>
        <taxon>Arachnida</taxon>
        <taxon>Araneae</taxon>
        <taxon>Araneomorphae</taxon>
        <taxon>Entelegynae</taxon>
        <taxon>Araneoidea</taxon>
        <taxon>Araneidae</taxon>
        <taxon>Larinioides</taxon>
    </lineage>
</organism>
<proteinExistence type="predicted"/>
<accession>A0AAV1ZT17</accession>
<sequence length="57" mass="6595">MTQQHQQQLAASEPTSRRFSGLLPSEAQIWAFPLSVLQKDKHSKITLERITKRQNFS</sequence>
<gene>
    <name evidence="1" type="ORF">LARSCL_LOCUS7714</name>
</gene>
<dbReference type="AlphaFoldDB" id="A0AAV1ZT17"/>
<dbReference type="Proteomes" id="UP001497382">
    <property type="component" value="Unassembled WGS sequence"/>
</dbReference>
<comment type="caution">
    <text evidence="1">The sequence shown here is derived from an EMBL/GenBank/DDBJ whole genome shotgun (WGS) entry which is preliminary data.</text>
</comment>
<keyword evidence="2" id="KW-1185">Reference proteome</keyword>
<reference evidence="1 2" key="1">
    <citation type="submission" date="2024-04" db="EMBL/GenBank/DDBJ databases">
        <authorList>
            <person name="Rising A."/>
            <person name="Reimegard J."/>
            <person name="Sonavane S."/>
            <person name="Akerstrom W."/>
            <person name="Nylinder S."/>
            <person name="Hedman E."/>
            <person name="Kallberg Y."/>
        </authorList>
    </citation>
    <scope>NUCLEOTIDE SEQUENCE [LARGE SCALE GENOMIC DNA]</scope>
</reference>
<name>A0AAV1ZT17_9ARAC</name>